<organism evidence="1">
    <name type="scientific">uncultured Caudovirales phage</name>
    <dbReference type="NCBI Taxonomy" id="2100421"/>
    <lineage>
        <taxon>Viruses</taxon>
        <taxon>Duplodnaviria</taxon>
        <taxon>Heunggongvirae</taxon>
        <taxon>Uroviricota</taxon>
        <taxon>Caudoviricetes</taxon>
        <taxon>Peduoviridae</taxon>
        <taxon>Maltschvirus</taxon>
        <taxon>Maltschvirus maltsch</taxon>
    </lineage>
</organism>
<dbReference type="EMBL" id="LR796360">
    <property type="protein sequence ID" value="CAB4139408.1"/>
    <property type="molecule type" value="Genomic_DNA"/>
</dbReference>
<dbReference type="InterPro" id="IPR056209">
    <property type="entry name" value="SU10_adaptor"/>
</dbReference>
<evidence type="ECO:0000313" key="1">
    <source>
        <dbReference type="EMBL" id="CAB4139408.1"/>
    </source>
</evidence>
<protein>
    <submittedName>
        <fullName evidence="1">Uncharacterized protein</fullName>
    </submittedName>
</protein>
<dbReference type="Pfam" id="PF24175">
    <property type="entry name" value="SU10_adaptor"/>
    <property type="match status" value="1"/>
</dbReference>
<accession>A0A6J5LY44</accession>
<proteinExistence type="predicted"/>
<reference evidence="1" key="1">
    <citation type="submission" date="2020-04" db="EMBL/GenBank/DDBJ databases">
        <authorList>
            <person name="Chiriac C."/>
            <person name="Salcher M."/>
            <person name="Ghai R."/>
            <person name="Kavagutti S V."/>
        </authorList>
    </citation>
    <scope>NUCLEOTIDE SEQUENCE</scope>
</reference>
<name>A0A6J5LY44_9CAUD</name>
<gene>
    <name evidence="1" type="ORF">UFOVP351_45</name>
</gene>
<sequence length="206" mass="23455">MAITTYAELKSAIGDWLNRDDLDAVIPNFISLAEAQFNRTIRHRKMVTRSDATVDTPYFAVPADWLENIRFQLNTDPITPLLYVTPEQAAEERLKYSVANQPLMFTMVGQQFQVIPPPNTGYDAELLYYAKIPALSDSNTTNWLLTESPDIYLYGALVQSSPYLKEDERVGTWAGLYQRFVDDMMLADERARIGSSKLKARIRTFG</sequence>